<evidence type="ECO:0000256" key="1">
    <source>
        <dbReference type="ARBA" id="ARBA00007447"/>
    </source>
</evidence>
<comment type="similarity">
    <text evidence="1">Belongs to the peptidase A1 family.</text>
</comment>
<dbReference type="GO" id="GO:0006508">
    <property type="term" value="P:proteolysis"/>
    <property type="evidence" value="ECO:0007669"/>
    <property type="project" value="InterPro"/>
</dbReference>
<dbReference type="InterPro" id="IPR034164">
    <property type="entry name" value="Pepsin-like_dom"/>
</dbReference>
<dbReference type="InterPro" id="IPR033121">
    <property type="entry name" value="PEPTIDASE_A1"/>
</dbReference>
<feature type="signal peptide" evidence="2">
    <location>
        <begin position="1"/>
        <end position="20"/>
    </location>
</feature>
<dbReference type="GO" id="GO:0004190">
    <property type="term" value="F:aspartic-type endopeptidase activity"/>
    <property type="evidence" value="ECO:0007669"/>
    <property type="project" value="InterPro"/>
</dbReference>
<gene>
    <name evidence="4" type="ORF">MENT_LOCUS12560</name>
</gene>
<organism evidence="4 5">
    <name type="scientific">Meloidogyne enterolobii</name>
    <name type="common">Root-knot nematode worm</name>
    <name type="synonym">Meloidogyne mayaguensis</name>
    <dbReference type="NCBI Taxonomy" id="390850"/>
    <lineage>
        <taxon>Eukaryota</taxon>
        <taxon>Metazoa</taxon>
        <taxon>Ecdysozoa</taxon>
        <taxon>Nematoda</taxon>
        <taxon>Chromadorea</taxon>
        <taxon>Rhabditida</taxon>
        <taxon>Tylenchina</taxon>
        <taxon>Tylenchomorpha</taxon>
        <taxon>Tylenchoidea</taxon>
        <taxon>Meloidogynidae</taxon>
        <taxon>Meloidogyninae</taxon>
        <taxon>Meloidogyne</taxon>
    </lineage>
</organism>
<dbReference type="EMBL" id="CAJEWN010000065">
    <property type="protein sequence ID" value="CAD2157266.1"/>
    <property type="molecule type" value="Genomic_DNA"/>
</dbReference>
<feature type="chain" id="PRO_5027994818" description="Peptidase A1 domain-containing protein" evidence="2">
    <location>
        <begin position="21"/>
        <end position="365"/>
    </location>
</feature>
<name>A0A6V7UHJ4_MELEN</name>
<evidence type="ECO:0000313" key="4">
    <source>
        <dbReference type="EMBL" id="CAD2157266.1"/>
    </source>
</evidence>
<dbReference type="CDD" id="cd05471">
    <property type="entry name" value="pepsin_like"/>
    <property type="match status" value="1"/>
</dbReference>
<evidence type="ECO:0000259" key="3">
    <source>
        <dbReference type="PROSITE" id="PS51767"/>
    </source>
</evidence>
<dbReference type="InterPro" id="IPR021109">
    <property type="entry name" value="Peptidase_aspartic_dom_sf"/>
</dbReference>
<dbReference type="GO" id="GO:0005764">
    <property type="term" value="C:lysosome"/>
    <property type="evidence" value="ECO:0007669"/>
    <property type="project" value="TreeGrafter"/>
</dbReference>
<dbReference type="Pfam" id="PF00026">
    <property type="entry name" value="Asp"/>
    <property type="match status" value="1"/>
</dbReference>
<proteinExistence type="inferred from homology"/>
<comment type="caution">
    <text evidence="4">The sequence shown here is derived from an EMBL/GenBank/DDBJ whole genome shotgun (WGS) entry which is preliminary data.</text>
</comment>
<feature type="domain" description="Peptidase A1" evidence="3">
    <location>
        <begin position="45"/>
        <end position="360"/>
    </location>
</feature>
<dbReference type="Proteomes" id="UP000580250">
    <property type="component" value="Unassembled WGS sequence"/>
</dbReference>
<protein>
    <recommendedName>
        <fullName evidence="3">Peptidase A1 domain-containing protein</fullName>
    </recommendedName>
</protein>
<dbReference type="Gene3D" id="2.40.70.10">
    <property type="entry name" value="Acid Proteases"/>
    <property type="match status" value="2"/>
</dbReference>
<accession>A0A6V7UHJ4</accession>
<dbReference type="OrthoDB" id="771136at2759"/>
<evidence type="ECO:0000256" key="2">
    <source>
        <dbReference type="SAM" id="SignalP"/>
    </source>
</evidence>
<dbReference type="PANTHER" id="PTHR47966">
    <property type="entry name" value="BETA-SITE APP-CLEAVING ENZYME, ISOFORM A-RELATED"/>
    <property type="match status" value="1"/>
</dbReference>
<sequence>MLKNIFNIIILLIVLNFVYGQSKGNSKGTGKVYTAPLTVSNDIYYMMNVGIGTPSQRFNILLSTGSADFFVPAFNITTNKPKFFPKKSSTFSSPKPQKYLNFPDIRGEVQGIVGIDTIEFAGLKQPKLEFSMADLIDKQTLADPYDGIMGLGFAKLSKAESKNPVLAAIDNNLLAQKMFTLYLKGGYPSNSKNMQGGQATFGGFDTKNCGQRLGSVKFTGGGRYQFQIDRSEHLLESLSIYFTIKDNYFIAISDSSSGDIIGNRAVINKFTQQVGARWSDQDGAYIIHCRATPSLTLKIGGVDYTLTKDVLIYRIANNKCGLAVGGMDRTKEGFDWVLGSPFMRKFCHTFDIGNNQLTFSQVKNL</sequence>
<dbReference type="PRINTS" id="PR00792">
    <property type="entry name" value="PEPSIN"/>
</dbReference>
<keyword evidence="2" id="KW-0732">Signal</keyword>
<evidence type="ECO:0000313" key="5">
    <source>
        <dbReference type="Proteomes" id="UP000580250"/>
    </source>
</evidence>
<dbReference type="PANTHER" id="PTHR47966:SF45">
    <property type="entry name" value="PEPTIDASE A1 DOMAIN-CONTAINING PROTEIN"/>
    <property type="match status" value="1"/>
</dbReference>
<dbReference type="AlphaFoldDB" id="A0A6V7UHJ4"/>
<dbReference type="PROSITE" id="PS51767">
    <property type="entry name" value="PEPTIDASE_A1"/>
    <property type="match status" value="1"/>
</dbReference>
<dbReference type="InterPro" id="IPR001461">
    <property type="entry name" value="Aspartic_peptidase_A1"/>
</dbReference>
<dbReference type="SUPFAM" id="SSF50630">
    <property type="entry name" value="Acid proteases"/>
    <property type="match status" value="1"/>
</dbReference>
<reference evidence="4 5" key="1">
    <citation type="submission" date="2020-08" db="EMBL/GenBank/DDBJ databases">
        <authorList>
            <person name="Koutsovoulos G."/>
            <person name="Danchin GJ E."/>
        </authorList>
    </citation>
    <scope>NUCLEOTIDE SEQUENCE [LARGE SCALE GENOMIC DNA]</scope>
</reference>